<sequence>MATLISWYRSATMPKEPLTELERDVEIARALNTGIDREQKATEFVTTSAQGLANLHLLSGRKAPCIEPVTTHQILPVELPCPQDLSSSTYRNDLSPDKLGVVGFVTETVSVVKDLISQRINQRRMSGQDPDAKEAAERREPPHPDDRPKLTPISQEPILVQKVKTLFPKPLVDDDGSPRYKIDNSWGYKSGGSNIDYDPIRHPSRAMAQDNH</sequence>
<dbReference type="InParanoid" id="A0A1Y1X5Q0"/>
<evidence type="ECO:0000256" key="1">
    <source>
        <dbReference type="SAM" id="MobiDB-lite"/>
    </source>
</evidence>
<feature type="region of interest" description="Disordered" evidence="1">
    <location>
        <begin position="121"/>
        <end position="212"/>
    </location>
</feature>
<dbReference type="AlphaFoldDB" id="A0A1Y1X5Q0"/>
<organism evidence="2 3">
    <name type="scientific">Basidiobolus meristosporus CBS 931.73</name>
    <dbReference type="NCBI Taxonomy" id="1314790"/>
    <lineage>
        <taxon>Eukaryota</taxon>
        <taxon>Fungi</taxon>
        <taxon>Fungi incertae sedis</taxon>
        <taxon>Zoopagomycota</taxon>
        <taxon>Entomophthoromycotina</taxon>
        <taxon>Basidiobolomycetes</taxon>
        <taxon>Basidiobolales</taxon>
        <taxon>Basidiobolaceae</taxon>
        <taxon>Basidiobolus</taxon>
    </lineage>
</organism>
<dbReference type="EMBL" id="MCFE01000716">
    <property type="protein sequence ID" value="ORX81113.1"/>
    <property type="molecule type" value="Genomic_DNA"/>
</dbReference>
<accession>A0A1Y1X5Q0</accession>
<evidence type="ECO:0000313" key="2">
    <source>
        <dbReference type="EMBL" id="ORX81113.1"/>
    </source>
</evidence>
<gene>
    <name evidence="2" type="ORF">K493DRAFT_95966</name>
</gene>
<feature type="compositionally biased region" description="Basic and acidic residues" evidence="1">
    <location>
        <begin position="130"/>
        <end position="149"/>
    </location>
</feature>
<comment type="caution">
    <text evidence="2">The sequence shown here is derived from an EMBL/GenBank/DDBJ whole genome shotgun (WGS) entry which is preliminary data.</text>
</comment>
<proteinExistence type="predicted"/>
<dbReference type="Proteomes" id="UP000193498">
    <property type="component" value="Unassembled WGS sequence"/>
</dbReference>
<reference evidence="2 3" key="1">
    <citation type="submission" date="2016-07" db="EMBL/GenBank/DDBJ databases">
        <title>Pervasive Adenine N6-methylation of Active Genes in Fungi.</title>
        <authorList>
            <consortium name="DOE Joint Genome Institute"/>
            <person name="Mondo S.J."/>
            <person name="Dannebaum R.O."/>
            <person name="Kuo R.C."/>
            <person name="Labutti K."/>
            <person name="Haridas S."/>
            <person name="Kuo A."/>
            <person name="Salamov A."/>
            <person name="Ahrendt S.R."/>
            <person name="Lipzen A."/>
            <person name="Sullivan W."/>
            <person name="Andreopoulos W.B."/>
            <person name="Clum A."/>
            <person name="Lindquist E."/>
            <person name="Daum C."/>
            <person name="Ramamoorthy G.K."/>
            <person name="Gryganskyi A."/>
            <person name="Culley D."/>
            <person name="Magnuson J.K."/>
            <person name="James T.Y."/>
            <person name="O'Malley M.A."/>
            <person name="Stajich J.E."/>
            <person name="Spatafora J.W."/>
            <person name="Visel A."/>
            <person name="Grigoriev I.V."/>
        </authorList>
    </citation>
    <scope>NUCLEOTIDE SEQUENCE [LARGE SCALE GENOMIC DNA]</scope>
    <source>
        <strain evidence="2 3">CBS 931.73</strain>
    </source>
</reference>
<keyword evidence="3" id="KW-1185">Reference proteome</keyword>
<evidence type="ECO:0000313" key="3">
    <source>
        <dbReference type="Proteomes" id="UP000193498"/>
    </source>
</evidence>
<name>A0A1Y1X5Q0_9FUNG</name>
<protein>
    <submittedName>
        <fullName evidence="2">Uncharacterized protein</fullName>
    </submittedName>
</protein>